<proteinExistence type="predicted"/>
<dbReference type="AlphaFoldDB" id="A0A521FQW0"/>
<name>A0A521FQW0_9RHOB</name>
<evidence type="ECO:0000313" key="1">
    <source>
        <dbReference type="EMBL" id="SMO98578.1"/>
    </source>
</evidence>
<dbReference type="Proteomes" id="UP000319014">
    <property type="component" value="Unassembled WGS sequence"/>
</dbReference>
<gene>
    <name evidence="1" type="ORF">SAMN06265221_13511</name>
</gene>
<reference evidence="1 2" key="1">
    <citation type="submission" date="2017-05" db="EMBL/GenBank/DDBJ databases">
        <authorList>
            <person name="Varghese N."/>
            <person name="Submissions S."/>
        </authorList>
    </citation>
    <scope>NUCLEOTIDE SEQUENCE [LARGE SCALE GENOMIC DNA]</scope>
    <source>
        <strain evidence="1 2">DSM 100094</strain>
    </source>
</reference>
<dbReference type="EMBL" id="FXTK01000035">
    <property type="protein sequence ID" value="SMO98578.1"/>
    <property type="molecule type" value="Genomic_DNA"/>
</dbReference>
<sequence length="96" mass="11154">MLRISITFEDKIDLNAAVRRGMETAILTLAEAETAVWIDRRLTYRTTREPEEVLKDWALHSYARQDFAQLQIAPWVARCPSPAWKGKERRIHSLSS</sequence>
<accession>A0A521FQW0</accession>
<organism evidence="1 2">
    <name type="scientific">Paracoccus laeviglucosivorans</name>
    <dbReference type="NCBI Taxonomy" id="1197861"/>
    <lineage>
        <taxon>Bacteria</taxon>
        <taxon>Pseudomonadati</taxon>
        <taxon>Pseudomonadota</taxon>
        <taxon>Alphaproteobacteria</taxon>
        <taxon>Rhodobacterales</taxon>
        <taxon>Paracoccaceae</taxon>
        <taxon>Paracoccus</taxon>
    </lineage>
</organism>
<dbReference type="OrthoDB" id="9778250at2"/>
<evidence type="ECO:0000313" key="2">
    <source>
        <dbReference type="Proteomes" id="UP000319014"/>
    </source>
</evidence>
<keyword evidence="2" id="KW-1185">Reference proteome</keyword>
<protein>
    <submittedName>
        <fullName evidence="1">Uncharacterized protein</fullName>
    </submittedName>
</protein>